<dbReference type="STRING" id="1461322.OJ16_16970"/>
<sequence length="444" mass="48461">MESVSRNNTTSNEVENVGAELDTSCYLPKTPWVKFILVCLVFSVWGIAASLNDVLIPQFRKGFELSDTQSALVQSVFFFGYFAFALPAATIVKKYSYKTAIVVGLSLYALGCFMFIPAANTMTYVAFLGCLLIISSGLAFLETSCNTYSTLMGDIGTSTQRLNFSQVFNSVGVFLGIFIGQQLVFSKSDASHEELIAMAPEVANAIRMEMVEQVVSPYIYMGIFLLVLAVIFAFVKFPACRPQETQAEEKVDVKASIARLFQIPHFRKGLMTQFLYVGAQVGIWSFTIRFAQMMYQGLTEHAAANYLMAGLVIYAVGKAIATVMMKRIEPSKLLGIYGIINFVLITFAALNPSEISLFAVIASNLFMSPMFPTTYGLCIKGLGKDTSFAGSLVVMTIGGGAVVPPLMGLMSDSLGGNMQLAFILPALCFAYIGYYGIYCNKRGL</sequence>
<keyword evidence="5 6" id="KW-0472">Membrane</keyword>
<dbReference type="CDD" id="cd17394">
    <property type="entry name" value="MFS_FucP_like"/>
    <property type="match status" value="1"/>
</dbReference>
<dbReference type="EMBL" id="JTKH01000024">
    <property type="protein sequence ID" value="KII76478.1"/>
    <property type="molecule type" value="Genomic_DNA"/>
</dbReference>
<dbReference type="AlphaFoldDB" id="A0A0C2K3E7"/>
<evidence type="ECO:0000256" key="3">
    <source>
        <dbReference type="ARBA" id="ARBA00022692"/>
    </source>
</evidence>
<feature type="transmembrane region" description="Helical" evidence="6">
    <location>
        <begin position="122"/>
        <end position="141"/>
    </location>
</feature>
<dbReference type="InterPro" id="IPR011701">
    <property type="entry name" value="MFS"/>
</dbReference>
<feature type="transmembrane region" description="Helical" evidence="6">
    <location>
        <begin position="71"/>
        <end position="92"/>
    </location>
</feature>
<feature type="transmembrane region" description="Helical" evidence="6">
    <location>
        <begin position="303"/>
        <end position="321"/>
    </location>
</feature>
<accession>A0A0C2NP10</accession>
<dbReference type="RefSeq" id="WP_040992417.1">
    <property type="nucleotide sequence ID" value="NZ_JTKH01000024.1"/>
</dbReference>
<reference evidence="7 8" key="1">
    <citation type="submission" date="2014-11" db="EMBL/GenBank/DDBJ databases">
        <title>Draft Genome Sequence of Vibrio piscirenalis strains CECT 8603T and CECT 8604, two marine Gammaproteobacterium isolated from cultured gilthead sea bream (Sparus aurata).</title>
        <authorList>
            <person name="Arahal D.R."/>
            <person name="Rodrigo-Torres L."/>
            <person name="Lucena T."/>
            <person name="Pujalte M.J."/>
        </authorList>
    </citation>
    <scope>NUCLEOTIDE SEQUENCE [LARGE SCALE GENOMIC DNA]</scope>
    <source>
        <strain evidence="7 8">DCR 1-4-2</strain>
    </source>
</reference>
<feature type="transmembrane region" description="Helical" evidence="6">
    <location>
        <begin position="99"/>
        <end position="116"/>
    </location>
</feature>
<evidence type="ECO:0000313" key="7">
    <source>
        <dbReference type="EMBL" id="KII76478.1"/>
    </source>
</evidence>
<protein>
    <submittedName>
        <fullName evidence="7">Fucose permease</fullName>
    </submittedName>
</protein>
<feature type="transmembrane region" description="Helical" evidence="6">
    <location>
        <begin position="419"/>
        <end position="438"/>
    </location>
</feature>
<feature type="transmembrane region" description="Helical" evidence="6">
    <location>
        <begin position="274"/>
        <end position="291"/>
    </location>
</feature>
<feature type="transmembrane region" description="Helical" evidence="6">
    <location>
        <begin position="162"/>
        <end position="185"/>
    </location>
</feature>
<keyword evidence="4 6" id="KW-1133">Transmembrane helix</keyword>
<proteinExistence type="predicted"/>
<feature type="transmembrane region" description="Helical" evidence="6">
    <location>
        <begin position="356"/>
        <end position="377"/>
    </location>
</feature>
<evidence type="ECO:0000256" key="2">
    <source>
        <dbReference type="ARBA" id="ARBA00022475"/>
    </source>
</evidence>
<keyword evidence="3 6" id="KW-0812">Transmembrane</keyword>
<evidence type="ECO:0000256" key="1">
    <source>
        <dbReference type="ARBA" id="ARBA00004429"/>
    </source>
</evidence>
<name>A0A0C2K3E7_9VIBR</name>
<comment type="caution">
    <text evidence="7">The sequence shown here is derived from an EMBL/GenBank/DDBJ whole genome shotgun (WGS) entry which is preliminary data.</text>
</comment>
<dbReference type="GO" id="GO:0005886">
    <property type="term" value="C:plasma membrane"/>
    <property type="evidence" value="ECO:0007669"/>
    <property type="project" value="UniProtKB-SubCell"/>
</dbReference>
<dbReference type="OrthoDB" id="9795150at2"/>
<feature type="transmembrane region" description="Helical" evidence="6">
    <location>
        <begin position="218"/>
        <end position="235"/>
    </location>
</feature>
<evidence type="ECO:0000256" key="5">
    <source>
        <dbReference type="ARBA" id="ARBA00023136"/>
    </source>
</evidence>
<gene>
    <name evidence="7" type="ORF">OJ16_16970</name>
</gene>
<feature type="transmembrane region" description="Helical" evidence="6">
    <location>
        <begin position="333"/>
        <end position="350"/>
    </location>
</feature>
<evidence type="ECO:0000313" key="8">
    <source>
        <dbReference type="Proteomes" id="UP000031672"/>
    </source>
</evidence>
<dbReference type="InterPro" id="IPR005275">
    <property type="entry name" value="Lfuc_symporter_FucP"/>
</dbReference>
<keyword evidence="8" id="KW-1185">Reference proteome</keyword>
<dbReference type="GO" id="GO:0015535">
    <property type="term" value="F:fucose:proton symporter activity"/>
    <property type="evidence" value="ECO:0007669"/>
    <property type="project" value="InterPro"/>
</dbReference>
<dbReference type="InterPro" id="IPR050375">
    <property type="entry name" value="MFS_TsgA-like"/>
</dbReference>
<organism evidence="7 8">
    <name type="scientific">Vibrio renipiscarius</name>
    <dbReference type="NCBI Taxonomy" id="1461322"/>
    <lineage>
        <taxon>Bacteria</taxon>
        <taxon>Pseudomonadati</taxon>
        <taxon>Pseudomonadota</taxon>
        <taxon>Gammaproteobacteria</taxon>
        <taxon>Vibrionales</taxon>
        <taxon>Vibrionaceae</taxon>
        <taxon>Vibrio</taxon>
    </lineage>
</organism>
<dbReference type="NCBIfam" id="TIGR00885">
    <property type="entry name" value="fucP"/>
    <property type="match status" value="1"/>
</dbReference>
<evidence type="ECO:0000256" key="6">
    <source>
        <dbReference type="SAM" id="Phobius"/>
    </source>
</evidence>
<dbReference type="SUPFAM" id="SSF103473">
    <property type="entry name" value="MFS general substrate transporter"/>
    <property type="match status" value="1"/>
</dbReference>
<dbReference type="Proteomes" id="UP000031672">
    <property type="component" value="Unassembled WGS sequence"/>
</dbReference>
<dbReference type="PANTHER" id="PTHR43702">
    <property type="entry name" value="L-FUCOSE-PROTON SYMPORTER"/>
    <property type="match status" value="1"/>
</dbReference>
<accession>A0A0C2K3E7</accession>
<feature type="transmembrane region" description="Helical" evidence="6">
    <location>
        <begin position="389"/>
        <end position="407"/>
    </location>
</feature>
<dbReference type="Gene3D" id="1.20.1250.20">
    <property type="entry name" value="MFS general substrate transporter like domains"/>
    <property type="match status" value="2"/>
</dbReference>
<keyword evidence="2" id="KW-1003">Cell membrane</keyword>
<feature type="transmembrane region" description="Helical" evidence="6">
    <location>
        <begin position="32"/>
        <end position="51"/>
    </location>
</feature>
<dbReference type="InterPro" id="IPR036259">
    <property type="entry name" value="MFS_trans_sf"/>
</dbReference>
<dbReference type="PANTHER" id="PTHR43702:SF11">
    <property type="entry name" value="L-FUCOSE-PROTON SYMPORTER"/>
    <property type="match status" value="1"/>
</dbReference>
<comment type="subcellular location">
    <subcellularLocation>
        <location evidence="1">Cell inner membrane</location>
        <topology evidence="1">Multi-pass membrane protein</topology>
    </subcellularLocation>
</comment>
<evidence type="ECO:0000256" key="4">
    <source>
        <dbReference type="ARBA" id="ARBA00022989"/>
    </source>
</evidence>
<dbReference type="Pfam" id="PF07690">
    <property type="entry name" value="MFS_1"/>
    <property type="match status" value="1"/>
</dbReference>